<evidence type="ECO:0000313" key="2">
    <source>
        <dbReference type="EMBL" id="NGO73674.1"/>
    </source>
</evidence>
<accession>A0A6G4XAA0</accession>
<sequence length="360" mass="36991">MPNHYTAMALACATGCFLRTGGGRRLAYAGVVGGLAAAALMRPNDAVWPGLVLLAAAPLVHGRPAGHAPAPAAARVRRAGAAVCAGLALGLAPWAVEAWLRYDGMVARLREAGEIQGGMRPTFALPLHAAALDGPLLCRPCDGFGVGWASAGWWLLIPPLTALGLYAAARAGRRAYGLLPAAAALAVAAPYLFFLDYAAPRFLMPAYALLAPVVAEGAYALAARFRAGVLLPVGGAALLAAHAGVQLHQVETHSGIQAEAREDWRRTARVLRAHGVAPPCVLRGNSSVIPIAYTAGCRAGPRGSGAPGPGGEPEPSALVLRGRPLPPWAAAAGWRAYPVPGTYHPGWRVAVPPRAVSPRG</sequence>
<comment type="caution">
    <text evidence="2">The sequence shown here is derived from an EMBL/GenBank/DDBJ whole genome shotgun (WGS) entry which is preliminary data.</text>
</comment>
<keyword evidence="1" id="KW-0472">Membrane</keyword>
<reference evidence="2 3" key="1">
    <citation type="submission" date="2020-02" db="EMBL/GenBank/DDBJ databases">
        <title>Whole-genome analyses of novel actinobacteria.</title>
        <authorList>
            <person name="Sahin N."/>
            <person name="Tatar D."/>
        </authorList>
    </citation>
    <scope>NUCLEOTIDE SEQUENCE [LARGE SCALE GENOMIC DNA]</scope>
    <source>
        <strain evidence="2 3">SB3404</strain>
    </source>
</reference>
<organism evidence="2 3">
    <name type="scientific">Streptomyces boncukensis</name>
    <dbReference type="NCBI Taxonomy" id="2711219"/>
    <lineage>
        <taxon>Bacteria</taxon>
        <taxon>Bacillati</taxon>
        <taxon>Actinomycetota</taxon>
        <taxon>Actinomycetes</taxon>
        <taxon>Kitasatosporales</taxon>
        <taxon>Streptomycetaceae</taxon>
        <taxon>Streptomyces</taxon>
    </lineage>
</organism>
<keyword evidence="3" id="KW-1185">Reference proteome</keyword>
<dbReference type="AlphaFoldDB" id="A0A6G4XAA0"/>
<dbReference type="Proteomes" id="UP000477722">
    <property type="component" value="Unassembled WGS sequence"/>
</dbReference>
<name>A0A6G4XAA0_9ACTN</name>
<feature type="transmembrane region" description="Helical" evidence="1">
    <location>
        <begin position="176"/>
        <end position="194"/>
    </location>
</feature>
<protein>
    <recommendedName>
        <fullName evidence="4">Integral membrane protein</fullName>
    </recommendedName>
</protein>
<keyword evidence="1" id="KW-1133">Transmembrane helix</keyword>
<gene>
    <name evidence="2" type="ORF">G5C65_36185</name>
</gene>
<feature type="transmembrane region" description="Helical" evidence="1">
    <location>
        <begin position="151"/>
        <end position="169"/>
    </location>
</feature>
<evidence type="ECO:0000256" key="1">
    <source>
        <dbReference type="SAM" id="Phobius"/>
    </source>
</evidence>
<proteinExistence type="predicted"/>
<feature type="transmembrane region" description="Helical" evidence="1">
    <location>
        <begin position="78"/>
        <end position="96"/>
    </location>
</feature>
<keyword evidence="1" id="KW-0812">Transmembrane</keyword>
<evidence type="ECO:0000313" key="3">
    <source>
        <dbReference type="Proteomes" id="UP000477722"/>
    </source>
</evidence>
<evidence type="ECO:0008006" key="4">
    <source>
        <dbReference type="Google" id="ProtNLM"/>
    </source>
</evidence>
<dbReference type="EMBL" id="JAAKZZ010000837">
    <property type="protein sequence ID" value="NGO73674.1"/>
    <property type="molecule type" value="Genomic_DNA"/>
</dbReference>